<reference evidence="1 2" key="1">
    <citation type="journal article" date="2016" name="Front. Microbiol.">
        <title>Comparative Genomic Analysis Reveals a Diverse Repertoire of Genes Involved in Prokaryote-Eukaryote Interactions within the Pseudovibrio Genus.</title>
        <authorList>
            <person name="Romano S."/>
            <person name="Fernandez-Guerra A."/>
            <person name="Reen F.J."/>
            <person name="Glockner F.O."/>
            <person name="Crowley S.P."/>
            <person name="O'Sullivan O."/>
            <person name="Cotter P.D."/>
            <person name="Adams C."/>
            <person name="Dobson A.D."/>
            <person name="O'Gara F."/>
        </authorList>
    </citation>
    <scope>NUCLEOTIDE SEQUENCE [LARGE SCALE GENOMIC DNA]</scope>
    <source>
        <strain evidence="1 2">Ad2</strain>
    </source>
</reference>
<dbReference type="RefSeq" id="WP_068009648.1">
    <property type="nucleotide sequence ID" value="NZ_FOFM01000001.1"/>
</dbReference>
<dbReference type="PANTHER" id="PTHR36152:SF1">
    <property type="entry name" value="UBIQUITIN-LIKE DOMAIN-CONTAINING PROTEIN"/>
    <property type="match status" value="1"/>
</dbReference>
<dbReference type="AlphaFoldDB" id="A0A165UMW1"/>
<dbReference type="InterPro" id="IPR008514">
    <property type="entry name" value="T6SS_Hcp"/>
</dbReference>
<dbReference type="PATRIC" id="fig|989403.3.peg.4232"/>
<keyword evidence="2" id="KW-1185">Reference proteome</keyword>
<dbReference type="Pfam" id="PF05638">
    <property type="entry name" value="T6SS_HCP"/>
    <property type="match status" value="1"/>
</dbReference>
<evidence type="ECO:0000313" key="2">
    <source>
        <dbReference type="Proteomes" id="UP000076577"/>
    </source>
</evidence>
<organism evidence="1 2">
    <name type="scientific">Pseudovibrio axinellae</name>
    <dbReference type="NCBI Taxonomy" id="989403"/>
    <lineage>
        <taxon>Bacteria</taxon>
        <taxon>Pseudomonadati</taxon>
        <taxon>Pseudomonadota</taxon>
        <taxon>Alphaproteobacteria</taxon>
        <taxon>Hyphomicrobiales</taxon>
        <taxon>Stappiaceae</taxon>
        <taxon>Pseudovibrio</taxon>
    </lineage>
</organism>
<proteinExistence type="predicted"/>
<dbReference type="OrthoDB" id="8351963at2"/>
<name>A0A165UMW1_9HYPH</name>
<dbReference type="PANTHER" id="PTHR36152">
    <property type="entry name" value="CYTOPLASMIC PROTEIN-RELATED"/>
    <property type="match status" value="1"/>
</dbReference>
<accession>A0A165UMW1</accession>
<gene>
    <name evidence="1" type="ORF">PsAD2_03886</name>
</gene>
<dbReference type="Gene3D" id="2.30.110.20">
    <property type="entry name" value="Hcp1-like"/>
    <property type="match status" value="1"/>
</dbReference>
<protein>
    <recommendedName>
        <fullName evidence="3">Major exported protein</fullName>
    </recommendedName>
</protein>
<dbReference type="STRING" id="989403.SAMN05421798_10194"/>
<dbReference type="SUPFAM" id="SSF141452">
    <property type="entry name" value="Hcp1-like"/>
    <property type="match status" value="1"/>
</dbReference>
<dbReference type="Proteomes" id="UP000076577">
    <property type="component" value="Unassembled WGS sequence"/>
</dbReference>
<dbReference type="InterPro" id="IPR053165">
    <property type="entry name" value="HSI-I_assembly_Hcp1"/>
</dbReference>
<evidence type="ECO:0008006" key="3">
    <source>
        <dbReference type="Google" id="ProtNLM"/>
    </source>
</evidence>
<dbReference type="EMBL" id="LMCB01000098">
    <property type="protein sequence ID" value="KZL12580.1"/>
    <property type="molecule type" value="Genomic_DNA"/>
</dbReference>
<dbReference type="InterPro" id="IPR036624">
    <property type="entry name" value="Hcp1-lik_sf"/>
</dbReference>
<comment type="caution">
    <text evidence="1">The sequence shown here is derived from an EMBL/GenBank/DDBJ whole genome shotgun (WGS) entry which is preliminary data.</text>
</comment>
<sequence>MSIDAYVIFEGPGAGAIAIEGETQDDEMAKKKAFEIATFSMGAENTMDIGSMRGGSGAGRVKFKEFTIEKKTDRGSPGLFLACCNGGIYETVTLMLRRSGGASGKSGVIFLTFTMKLVAIKEISWEGNDDECKESIQMEYGAVQIDYIMMDTTGAMGKTLTEKWSRIKNTRDLVVK</sequence>
<evidence type="ECO:0000313" key="1">
    <source>
        <dbReference type="EMBL" id="KZL12580.1"/>
    </source>
</evidence>